<dbReference type="PANTHER" id="PTHR42204">
    <property type="entry name" value="INTEGRAL MEMBRANE PROTEIN"/>
    <property type="match status" value="1"/>
</dbReference>
<keyword evidence="2" id="KW-0812">Transmembrane</keyword>
<keyword evidence="2" id="KW-1133">Transmembrane helix</keyword>
<gene>
    <name evidence="4" type="ORF">MsAc7_07860</name>
</gene>
<dbReference type="InterPro" id="IPR002823">
    <property type="entry name" value="DUF112_TM"/>
</dbReference>
<name>A0AA96V3K2_9EURY</name>
<evidence type="ECO:0000256" key="1">
    <source>
        <dbReference type="SAM" id="MobiDB-lite"/>
    </source>
</evidence>
<accession>A0AA96V3K2</accession>
<feature type="transmembrane region" description="Helical" evidence="2">
    <location>
        <begin position="416"/>
        <end position="435"/>
    </location>
</feature>
<feature type="region of interest" description="Disordered" evidence="1">
    <location>
        <begin position="293"/>
        <end position="337"/>
    </location>
</feature>
<evidence type="ECO:0000256" key="2">
    <source>
        <dbReference type="SAM" id="Phobius"/>
    </source>
</evidence>
<protein>
    <recommendedName>
        <fullName evidence="3">DUF112 domain-containing protein</fullName>
    </recommendedName>
</protein>
<evidence type="ECO:0000313" key="4">
    <source>
        <dbReference type="EMBL" id="WNY25240.1"/>
    </source>
</evidence>
<feature type="domain" description="DUF112" evidence="3">
    <location>
        <begin position="350"/>
        <end position="499"/>
    </location>
</feature>
<feature type="transmembrane region" description="Helical" evidence="2">
    <location>
        <begin position="44"/>
        <end position="69"/>
    </location>
</feature>
<keyword evidence="2" id="KW-0472">Membrane</keyword>
<feature type="transmembrane region" description="Helical" evidence="2">
    <location>
        <begin position="360"/>
        <end position="383"/>
    </location>
</feature>
<feature type="transmembrane region" description="Helical" evidence="2">
    <location>
        <begin position="456"/>
        <end position="484"/>
    </location>
</feature>
<dbReference type="EMBL" id="CP131060">
    <property type="protein sequence ID" value="WNY25240.1"/>
    <property type="molecule type" value="Genomic_DNA"/>
</dbReference>
<dbReference type="AlphaFoldDB" id="A0AA96V3K2"/>
<dbReference type="RefSeq" id="WP_338103277.1">
    <property type="nucleotide sequence ID" value="NZ_CP131060.1"/>
</dbReference>
<feature type="transmembrane region" description="Helical" evidence="2">
    <location>
        <begin position="496"/>
        <end position="513"/>
    </location>
</feature>
<feature type="compositionally biased region" description="Acidic residues" evidence="1">
    <location>
        <begin position="306"/>
        <end position="325"/>
    </location>
</feature>
<feature type="domain" description="DUF112" evidence="3">
    <location>
        <begin position="20"/>
        <end position="290"/>
    </location>
</feature>
<evidence type="ECO:0000259" key="3">
    <source>
        <dbReference type="Pfam" id="PF01970"/>
    </source>
</evidence>
<dbReference type="PANTHER" id="PTHR42204:SF1">
    <property type="entry name" value="INTEGRAL MEMBRANE PROTEIN"/>
    <property type="match status" value="1"/>
</dbReference>
<feature type="transmembrane region" description="Helical" evidence="2">
    <location>
        <begin position="120"/>
        <end position="143"/>
    </location>
</feature>
<reference evidence="4 5" key="1">
    <citation type="submission" date="2023-07" db="EMBL/GenBank/DDBJ databases">
        <title>Closed genoem sequence of Methanosarcinaceae archaeon Ac7.</title>
        <authorList>
            <person name="Poehlein A."/>
            <person name="Protasov E."/>
            <person name="Platt K."/>
            <person name="Reeh H."/>
            <person name="Daniel R."/>
            <person name="Brune A."/>
        </authorList>
    </citation>
    <scope>NUCLEOTIDE SEQUENCE [LARGE SCALE GENOMIC DNA]</scope>
    <source>
        <strain evidence="4 5">Ac7</strain>
    </source>
</reference>
<evidence type="ECO:0000313" key="5">
    <source>
        <dbReference type="Proteomes" id="UP001303587"/>
    </source>
</evidence>
<proteinExistence type="predicted"/>
<dbReference type="Pfam" id="PF01970">
    <property type="entry name" value="TctA"/>
    <property type="match status" value="2"/>
</dbReference>
<sequence length="514" mass="55132">MIPGVFSDLFSIFFPIFCLLLCVIFGWVFGFFSGMVPGIHVNNFAVLLASAAPVLYVFGLSPVTVSIIILSCAVSHTFHNIIPAIFLGAPGEDTALLVLPGHRLLLDGKGPAAVRLSAMGSAGAVLASLVIMIPTAAFFYAAYPYLQPYMGFVLFFVIILMVATEYSFQKKVAALFVFLAAGFLGVIAFRFEDTGILLSPVSFLSNSGASVLMPLLSGLFGASQMIVSFLTESVIPDSKNSVETFPQNKFIKGVFNGTVTGALVAWIPGVSSSVAAIISGFFIGKKSRNTGKNELVDIKSGGNESDGNESDGNESDGNESDDNESDSNRSDDGGPEALDSFERNAYIDSKNEEENDAKEFIVTVSAISTANAIFGLLALFIIGKTRSGAVVSMNQILNAAGISIDSNVFAAGNLELFFLFYITILLTGFLSYFSTIRAGNVATGFLKKINYRKISLTVMVFLFVLVFLFTGFYGVIVFVAATFIGFLPIVLKVKKSNLMGVILFPVMLYFFGFR</sequence>
<dbReference type="GeneID" id="89229899"/>
<organism evidence="4 5">
    <name type="scientific">Methanolapillus millepedarum</name>
    <dbReference type="NCBI Taxonomy" id="3028296"/>
    <lineage>
        <taxon>Archaea</taxon>
        <taxon>Methanobacteriati</taxon>
        <taxon>Methanobacteriota</taxon>
        <taxon>Stenosarchaea group</taxon>
        <taxon>Methanomicrobia</taxon>
        <taxon>Methanosarcinales</taxon>
        <taxon>Methanosarcinaceae</taxon>
        <taxon>Methanolapillus</taxon>
    </lineage>
</organism>
<keyword evidence="5" id="KW-1185">Reference proteome</keyword>
<feature type="transmembrane region" description="Helical" evidence="2">
    <location>
        <begin position="149"/>
        <end position="166"/>
    </location>
</feature>
<feature type="transmembrane region" description="Helical" evidence="2">
    <location>
        <begin position="12"/>
        <end position="32"/>
    </location>
</feature>
<feature type="transmembrane region" description="Helical" evidence="2">
    <location>
        <begin position="173"/>
        <end position="191"/>
    </location>
</feature>
<dbReference type="Proteomes" id="UP001303587">
    <property type="component" value="Chromosome"/>
</dbReference>